<keyword evidence="2" id="KW-1185">Reference proteome</keyword>
<dbReference type="RefSeq" id="WP_311671013.1">
    <property type="nucleotide sequence ID" value="NZ_JAVREO010000110.1"/>
</dbReference>
<organism evidence="1 2">
    <name type="scientific">Streptomyces chisholmiae</name>
    <dbReference type="NCBI Taxonomy" id="3075540"/>
    <lineage>
        <taxon>Bacteria</taxon>
        <taxon>Bacillati</taxon>
        <taxon>Actinomycetota</taxon>
        <taxon>Actinomycetes</taxon>
        <taxon>Kitasatosporales</taxon>
        <taxon>Streptomycetaceae</taxon>
        <taxon>Streptomyces</taxon>
    </lineage>
</organism>
<sequence>MPLARISWLATVGICLVAALLLLLNGYYGYAGVLLAVGAAASVNLV</sequence>
<dbReference type="EMBL" id="JAVREO010000110">
    <property type="protein sequence ID" value="MDT0270964.1"/>
    <property type="molecule type" value="Genomic_DNA"/>
</dbReference>
<evidence type="ECO:0000313" key="1">
    <source>
        <dbReference type="EMBL" id="MDT0270964.1"/>
    </source>
</evidence>
<dbReference type="Proteomes" id="UP001183410">
    <property type="component" value="Unassembled WGS sequence"/>
</dbReference>
<protein>
    <recommendedName>
        <fullName evidence="3">Branched-chain amino acid ABC transporter permease</fullName>
    </recommendedName>
</protein>
<accession>A0ABU2K2D0</accession>
<comment type="caution">
    <text evidence="1">The sequence shown here is derived from an EMBL/GenBank/DDBJ whole genome shotgun (WGS) entry which is preliminary data.</text>
</comment>
<evidence type="ECO:0000313" key="2">
    <source>
        <dbReference type="Proteomes" id="UP001183410"/>
    </source>
</evidence>
<reference evidence="2" key="1">
    <citation type="submission" date="2023-07" db="EMBL/GenBank/DDBJ databases">
        <title>30 novel species of actinomycetes from the DSMZ collection.</title>
        <authorList>
            <person name="Nouioui I."/>
        </authorList>
    </citation>
    <scope>NUCLEOTIDE SEQUENCE [LARGE SCALE GENOMIC DNA]</scope>
    <source>
        <strain evidence="2">DSM 44915</strain>
    </source>
</reference>
<name>A0ABU2K2D0_9ACTN</name>
<proteinExistence type="predicted"/>
<evidence type="ECO:0008006" key="3">
    <source>
        <dbReference type="Google" id="ProtNLM"/>
    </source>
</evidence>
<gene>
    <name evidence="1" type="ORF">RM844_32320</name>
</gene>